<organism evidence="2 3">
    <name type="scientific">Lysobacter dokdonensis DS-58</name>
    <dbReference type="NCBI Taxonomy" id="1300345"/>
    <lineage>
        <taxon>Bacteria</taxon>
        <taxon>Pseudomonadati</taxon>
        <taxon>Pseudomonadota</taxon>
        <taxon>Gammaproteobacteria</taxon>
        <taxon>Lysobacterales</taxon>
        <taxon>Lysobacteraceae</taxon>
        <taxon>Noviluteimonas</taxon>
    </lineage>
</organism>
<dbReference type="Proteomes" id="UP000030518">
    <property type="component" value="Unassembled WGS sequence"/>
</dbReference>
<comment type="caution">
    <text evidence="2">The sequence shown here is derived from an EMBL/GenBank/DDBJ whole genome shotgun (WGS) entry which is preliminary data.</text>
</comment>
<evidence type="ECO:0000313" key="3">
    <source>
        <dbReference type="Proteomes" id="UP000030518"/>
    </source>
</evidence>
<sequence length="481" mass="51821">MSPFTAIAATPDPYAAIKADIGREIAAGRLTGVSIAVVKDGRIVHEDGFGWADREARTPATPHSAFSIASSTKPFTTTALMVLAADGKVDLDRPANDYLGEKLVDADGPAREATLRRIATHSAGLPTFFAMYPEDGPARQPSIATLIGEYGHLIAPVGERYEYSNLGMGLLAEVVARQSQQEYGAFLQSRVLVPLGMRNSFFDTDLARRKEMAARYADDGKRLPFYLTATPGSGELYASAHDMARFAMLHLGGQGLPRSAMILDQARLAELHRPQTFVAPHFHYGMGWQIHDAPGRAPVLYHGGGQSGVKAEFVLVPSANVAVIVLSNQRGPSNFINDVRDRLLKTVVPDWSTLPPPPAVQPIPLKGIAAYRGRWMGTLLAQGKHVPVVLAIAEDGTGTLSVGEGPARKIDDLGLVDGVLSGDSHGNVDSPDIRREGLEQLSLGLKLRGDTIDGEIVAWTKSSEHMAMYPFWTVLKRAPRP</sequence>
<dbReference type="InterPro" id="IPR012338">
    <property type="entry name" value="Beta-lactam/transpept-like"/>
</dbReference>
<dbReference type="PATRIC" id="fig|1300345.3.peg.1467"/>
<name>A0A0A2WGG3_9GAMM</name>
<evidence type="ECO:0000259" key="1">
    <source>
        <dbReference type="Pfam" id="PF00144"/>
    </source>
</evidence>
<dbReference type="InterPro" id="IPR050491">
    <property type="entry name" value="AmpC-like"/>
</dbReference>
<keyword evidence="3" id="KW-1185">Reference proteome</keyword>
<dbReference type="OrthoDB" id="119951at2"/>
<dbReference type="EMBL" id="JRKJ01000008">
    <property type="protein sequence ID" value="KGQ19271.1"/>
    <property type="molecule type" value="Genomic_DNA"/>
</dbReference>
<evidence type="ECO:0000313" key="2">
    <source>
        <dbReference type="EMBL" id="KGQ19271.1"/>
    </source>
</evidence>
<dbReference type="AlphaFoldDB" id="A0A0A2WGG3"/>
<dbReference type="PANTHER" id="PTHR46825:SF9">
    <property type="entry name" value="BETA-LACTAMASE-RELATED DOMAIN-CONTAINING PROTEIN"/>
    <property type="match status" value="1"/>
</dbReference>
<reference evidence="2 3" key="1">
    <citation type="submission" date="2014-09" db="EMBL/GenBank/DDBJ databases">
        <title>Genome sequences of Lysobacter dokdonensis DS-58.</title>
        <authorList>
            <person name="Kim J.F."/>
            <person name="Kwak M.-J."/>
        </authorList>
    </citation>
    <scope>NUCLEOTIDE SEQUENCE [LARGE SCALE GENOMIC DNA]</scope>
    <source>
        <strain evidence="2 3">DS-58</strain>
    </source>
</reference>
<proteinExistence type="predicted"/>
<dbReference type="InterPro" id="IPR001466">
    <property type="entry name" value="Beta-lactam-related"/>
</dbReference>
<dbReference type="Gene3D" id="3.40.710.10">
    <property type="entry name" value="DD-peptidase/beta-lactamase superfamily"/>
    <property type="match status" value="1"/>
</dbReference>
<protein>
    <submittedName>
        <fullName evidence="2">Beta-lactamase</fullName>
    </submittedName>
</protein>
<gene>
    <name evidence="2" type="ORF">LF41_2917</name>
</gene>
<dbReference type="STRING" id="1300345.LF41_2917"/>
<dbReference type="Pfam" id="PF00144">
    <property type="entry name" value="Beta-lactamase"/>
    <property type="match status" value="1"/>
</dbReference>
<feature type="domain" description="Beta-lactamase-related" evidence="1">
    <location>
        <begin position="25"/>
        <end position="334"/>
    </location>
</feature>
<dbReference type="PANTHER" id="PTHR46825">
    <property type="entry name" value="D-ALANYL-D-ALANINE-CARBOXYPEPTIDASE/ENDOPEPTIDASE AMPH"/>
    <property type="match status" value="1"/>
</dbReference>
<dbReference type="SUPFAM" id="SSF56601">
    <property type="entry name" value="beta-lactamase/transpeptidase-like"/>
    <property type="match status" value="1"/>
</dbReference>
<dbReference type="eggNOG" id="COG1680">
    <property type="taxonomic scope" value="Bacteria"/>
</dbReference>
<accession>A0A0A2WGG3</accession>